<evidence type="ECO:0000259" key="4">
    <source>
        <dbReference type="Pfam" id="PF15906"/>
    </source>
</evidence>
<evidence type="ECO:0000256" key="1">
    <source>
        <dbReference type="ARBA" id="ARBA00004123"/>
    </source>
</evidence>
<feature type="region of interest" description="Disordered" evidence="3">
    <location>
        <begin position="95"/>
        <end position="125"/>
    </location>
</feature>
<dbReference type="AlphaFoldDB" id="A0A8J9THV9"/>
<proteinExistence type="predicted"/>
<name>A0A8J9THV9_PHATR</name>
<dbReference type="PANTHER" id="PTHR13063:SF10">
    <property type="entry name" value="NITRIC OXIDE SYNTHASE-INTERACTING PROTEIN"/>
    <property type="match status" value="1"/>
</dbReference>
<dbReference type="GO" id="GO:0061630">
    <property type="term" value="F:ubiquitin protein ligase activity"/>
    <property type="evidence" value="ECO:0007669"/>
    <property type="project" value="InterPro"/>
</dbReference>
<feature type="region of interest" description="Disordered" evidence="3">
    <location>
        <begin position="146"/>
        <end position="171"/>
    </location>
</feature>
<evidence type="ECO:0000256" key="2">
    <source>
        <dbReference type="ARBA" id="ARBA00023242"/>
    </source>
</evidence>
<evidence type="ECO:0000313" key="5">
    <source>
        <dbReference type="EMBL" id="CAG9280444.1"/>
    </source>
</evidence>
<protein>
    <recommendedName>
        <fullName evidence="4">Nitric oxide synthase-interacting protein zinc-finger domain-containing protein</fullName>
    </recommendedName>
</protein>
<dbReference type="InterPro" id="IPR031790">
    <property type="entry name" value="Znf-NOSIP"/>
</dbReference>
<gene>
    <name evidence="5" type="ORF">PTTT1_LOCUS13328</name>
</gene>
<reference evidence="5" key="1">
    <citation type="submission" date="2022-02" db="EMBL/GenBank/DDBJ databases">
        <authorList>
            <person name="Giguere J D."/>
        </authorList>
    </citation>
    <scope>NUCLEOTIDE SEQUENCE</scope>
    <source>
        <strain evidence="5">CCAP 1055/1</strain>
    </source>
</reference>
<dbReference type="Proteomes" id="UP000836788">
    <property type="component" value="Chromosome 13"/>
</dbReference>
<organism evidence="5">
    <name type="scientific">Phaeodactylum tricornutum</name>
    <name type="common">Diatom</name>
    <dbReference type="NCBI Taxonomy" id="2850"/>
    <lineage>
        <taxon>Eukaryota</taxon>
        <taxon>Sar</taxon>
        <taxon>Stramenopiles</taxon>
        <taxon>Ochrophyta</taxon>
        <taxon>Bacillariophyta</taxon>
        <taxon>Bacillariophyceae</taxon>
        <taxon>Bacillariophycidae</taxon>
        <taxon>Naviculales</taxon>
        <taxon>Phaeodactylaceae</taxon>
        <taxon>Phaeodactylum</taxon>
    </lineage>
</organism>
<dbReference type="EMBL" id="OU594954">
    <property type="protein sequence ID" value="CAG9280444.1"/>
    <property type="molecule type" value="Genomic_DNA"/>
</dbReference>
<accession>A0A8J9THV9</accession>
<feature type="domain" description="Nitric oxide synthase-interacting protein zinc-finger" evidence="4">
    <location>
        <begin position="14"/>
        <end position="77"/>
    </location>
</feature>
<sequence length="266" mass="30074">MTRKSKQAGGNLPLTHYERTKKFASSEYGTTQQRLAGHSQYQIGDCALSLTRLGSSALCTPSGYLYDESAILQYLLTRTQQIKEQQLAYERQERARLADSGEGDKERLAQFEESQTVSKKRKIRDPLQEAREDLKRTSYWLADAQPDSVTEQIEKPPERPQSPTTQAPLTRKELWPVDLKRENGKLICAVSDKAINTQSVIAYWIDKKKPGTIVLQSVYDHLVDENNECPITSRIIKYTRKLQKSGSSFAASGQSVAVQKYNPTIT</sequence>
<keyword evidence="2" id="KW-0539">Nucleus</keyword>
<dbReference type="Pfam" id="PF15906">
    <property type="entry name" value="zf-NOSIP"/>
    <property type="match status" value="1"/>
</dbReference>
<comment type="subcellular location">
    <subcellularLocation>
        <location evidence="1">Nucleus</location>
    </subcellularLocation>
</comment>
<feature type="compositionally biased region" description="Basic and acidic residues" evidence="3">
    <location>
        <begin position="95"/>
        <end position="110"/>
    </location>
</feature>
<evidence type="ECO:0000256" key="3">
    <source>
        <dbReference type="SAM" id="MobiDB-lite"/>
    </source>
</evidence>
<dbReference type="GO" id="GO:0005634">
    <property type="term" value="C:nucleus"/>
    <property type="evidence" value="ECO:0007669"/>
    <property type="project" value="UniProtKB-SubCell"/>
</dbReference>
<dbReference type="InterPro" id="IPR016818">
    <property type="entry name" value="NOSIP"/>
</dbReference>
<dbReference type="PANTHER" id="PTHR13063">
    <property type="entry name" value="ENOS INTERACTING PROTEIN"/>
    <property type="match status" value="1"/>
</dbReference>